<keyword evidence="1" id="KW-0378">Hydrolase</keyword>
<accession>W0HS23</accession>
<gene>
    <name evidence="1" type="ORF">Sant_1521</name>
</gene>
<keyword evidence="1" id="KW-0347">Helicase</keyword>
<protein>
    <submittedName>
        <fullName evidence="1">Helicase-like protein</fullName>
    </submittedName>
</protein>
<proteinExistence type="predicted"/>
<reference evidence="1 2" key="1">
    <citation type="journal article" date="2014" name="Genome Biol. Evol.">
        <title>Genome degeneration and adaptation in a nascent stage of symbiosis.</title>
        <authorList>
            <person name="Oakeson K.F."/>
            <person name="Gil R."/>
            <person name="Clayton A.L."/>
            <person name="Dunn D.M."/>
            <person name="von Niederhausern A.C."/>
            <person name="Hamil C."/>
            <person name="Aoyagi A."/>
            <person name="Duval B."/>
            <person name="Baca A."/>
            <person name="Silva F.J."/>
            <person name="Vallier A."/>
            <person name="Jackson D.G."/>
            <person name="Latorre A."/>
            <person name="Weiss R.B."/>
            <person name="Heddi A."/>
            <person name="Moya A."/>
            <person name="Dale C."/>
        </authorList>
    </citation>
    <scope>NUCLEOTIDE SEQUENCE [LARGE SCALE GENOMIC DNA]</scope>
    <source>
        <strain evidence="1 2">HS1</strain>
    </source>
</reference>
<dbReference type="Proteomes" id="UP000019028">
    <property type="component" value="Chromosome"/>
</dbReference>
<dbReference type="GO" id="GO:0004386">
    <property type="term" value="F:helicase activity"/>
    <property type="evidence" value="ECO:0007669"/>
    <property type="project" value="UniProtKB-KW"/>
</dbReference>
<organism evidence="1 2">
    <name type="scientific">Sodalis praecaptivus</name>
    <dbReference type="NCBI Taxonomy" id="1239307"/>
    <lineage>
        <taxon>Bacteria</taxon>
        <taxon>Pseudomonadati</taxon>
        <taxon>Pseudomonadota</taxon>
        <taxon>Gammaproteobacteria</taxon>
        <taxon>Enterobacterales</taxon>
        <taxon>Bruguierivoracaceae</taxon>
        <taxon>Sodalis</taxon>
    </lineage>
</organism>
<keyword evidence="1" id="KW-0547">Nucleotide-binding</keyword>
<dbReference type="HOGENOM" id="CLU_535163_0_0_6"/>
<dbReference type="KEGG" id="sod:Sant_1521"/>
<dbReference type="RefSeq" id="WP_025421713.1">
    <property type="nucleotide sequence ID" value="NZ_CP006569.1"/>
</dbReference>
<keyword evidence="1" id="KW-0067">ATP-binding</keyword>
<name>W0HS23_9GAMM</name>
<dbReference type="PATRIC" id="fig|1239307.3.peg.1653"/>
<keyword evidence="2" id="KW-1185">Reference proteome</keyword>
<sequence>MVTLSGSTINYYPLHKTTTQPSSVYDPLQDKLTIIKRFFSEANVDVTNNPEAYSLQEALKHALICSAEAENIGVPTTVIIDDFKGLFVEFTRSERTHPQKSVAITLLSLKCPLVVITASIEDTLYSEKIINLLEEERQAIRKRYRTEVESMHYAALRALERKKTALTALRKDKSIEGWREYIRDELHHFDIEVRVNNLVEYKRVYNLPNVYRYFFDFKVMDFNDFICKLMKSYDFGSRYEHYYDTQTYDVDQREFAVVPKGRALGTTNIRQCVAVIIKGNKSTALAHVDLHTLQQSLEKAIIAAFPDDDTLQVRVYGPTDRVKKDEKPERLSRLQKIANENIRTVLESIKSLRCQGRNVNIASIQTNVSIEEKLLKQLEFENPLLPADWTDIITTGDDIYQDVNPPTLNPSIALRKMIRFNSNDWKMFDKPERSSNLFRYNINNFTCIDEFIKDNPQHHFSLSAEDLTSIFLLMTDIMLEDVSEQDNYDKLANGLTPAYIAYLMTQKML</sequence>
<evidence type="ECO:0000313" key="2">
    <source>
        <dbReference type="Proteomes" id="UP000019028"/>
    </source>
</evidence>
<evidence type="ECO:0000313" key="1">
    <source>
        <dbReference type="EMBL" id="AHF76579.1"/>
    </source>
</evidence>
<dbReference type="AlphaFoldDB" id="W0HS23"/>
<dbReference type="EMBL" id="CP006569">
    <property type="protein sequence ID" value="AHF76579.1"/>
    <property type="molecule type" value="Genomic_DNA"/>
</dbReference>